<dbReference type="Gene3D" id="1.10.4020.10">
    <property type="entry name" value="DNA breaking-rejoining enzymes"/>
    <property type="match status" value="1"/>
</dbReference>
<organism evidence="2 3">
    <name type="scientific">Merluccius polli</name>
    <name type="common">Benguela hake</name>
    <name type="synonym">Merluccius cadenati</name>
    <dbReference type="NCBI Taxonomy" id="89951"/>
    <lineage>
        <taxon>Eukaryota</taxon>
        <taxon>Metazoa</taxon>
        <taxon>Chordata</taxon>
        <taxon>Craniata</taxon>
        <taxon>Vertebrata</taxon>
        <taxon>Euteleostomi</taxon>
        <taxon>Actinopterygii</taxon>
        <taxon>Neopterygii</taxon>
        <taxon>Teleostei</taxon>
        <taxon>Neoteleostei</taxon>
        <taxon>Acanthomorphata</taxon>
        <taxon>Zeiogadaria</taxon>
        <taxon>Gadariae</taxon>
        <taxon>Gadiformes</taxon>
        <taxon>Gadoidei</taxon>
        <taxon>Merlucciidae</taxon>
        <taxon>Merluccius</taxon>
    </lineage>
</organism>
<name>A0AA47MRC8_MERPO</name>
<proteinExistence type="predicted"/>
<dbReference type="PANTHER" id="PTHR46888:SF13">
    <property type="entry name" value="RIBONUCLEASE H"/>
    <property type="match status" value="1"/>
</dbReference>
<protein>
    <recommendedName>
        <fullName evidence="1">SCAN box domain-containing protein</fullName>
    </recommendedName>
</protein>
<dbReference type="InterPro" id="IPR003309">
    <property type="entry name" value="SCAN_dom"/>
</dbReference>
<evidence type="ECO:0000259" key="1">
    <source>
        <dbReference type="Pfam" id="PF02023"/>
    </source>
</evidence>
<dbReference type="InterPro" id="IPR038269">
    <property type="entry name" value="SCAN_sf"/>
</dbReference>
<evidence type="ECO:0000313" key="3">
    <source>
        <dbReference type="Proteomes" id="UP001174136"/>
    </source>
</evidence>
<dbReference type="AlphaFoldDB" id="A0AA47MRC8"/>
<gene>
    <name evidence="2" type="ORF">N1851_016575</name>
</gene>
<dbReference type="SUPFAM" id="SSF47353">
    <property type="entry name" value="Retrovirus capsid dimerization domain-like"/>
    <property type="match status" value="1"/>
</dbReference>
<accession>A0AA47MRC8</accession>
<dbReference type="Proteomes" id="UP001174136">
    <property type="component" value="Unassembled WGS sequence"/>
</dbReference>
<sequence>MHLEHERFLKELEFKHAALSSSSSASAQFNVASNIKLVPPFAEKNVERYFAHFERVATVSDWPIHAWTSLLQSVLVGKAQDAYTALNIEDIKDYEKVKGAILRTYELVPEAYRQRFRGLSKLDEQTYVEFAREKEISFSSWCKSQKAETKEDLRQLVLLEDFKNCLPTAVCTYLNQQEVTTLDKAAVLADKFVLTLKVNFDNDQVSKRPDDLEKQYPEAFPVCVTTRAMSKKKKQDKEADSDIALFDTFLAKGECGQWFGSWDGPVICENQPTFVGVVPGDEKVGVLKEGRMARRGRSHAPHRTLLPWLIMVQLLHSHSEESSGSTTVVEVGEVGLMREVMVGVDIGVVGLEVAVVMEVLGEKMGVLVGVGGGVLVGMGGEVLVGMGGGVLLDVALATLTSPGETTTTSPFFSCWT</sequence>
<feature type="domain" description="SCAN box" evidence="1">
    <location>
        <begin position="109"/>
        <end position="195"/>
    </location>
</feature>
<dbReference type="PANTHER" id="PTHR46888">
    <property type="entry name" value="ZINC KNUCKLE DOMAINCONTAINING PROTEIN-RELATED"/>
    <property type="match status" value="1"/>
</dbReference>
<dbReference type="Pfam" id="PF02023">
    <property type="entry name" value="SCAN"/>
    <property type="match status" value="1"/>
</dbReference>
<keyword evidence="3" id="KW-1185">Reference proteome</keyword>
<evidence type="ECO:0000313" key="2">
    <source>
        <dbReference type="EMBL" id="KAK0144859.1"/>
    </source>
</evidence>
<comment type="caution">
    <text evidence="2">The sequence shown here is derived from an EMBL/GenBank/DDBJ whole genome shotgun (WGS) entry which is preliminary data.</text>
</comment>
<dbReference type="EMBL" id="JAOPHQ010002954">
    <property type="protein sequence ID" value="KAK0144859.1"/>
    <property type="molecule type" value="Genomic_DNA"/>
</dbReference>
<reference evidence="2" key="1">
    <citation type="journal article" date="2023" name="Front. Mar. Sci.">
        <title>A new Merluccius polli reference genome to investigate the effects of global change in West African waters.</title>
        <authorList>
            <person name="Mateo J.L."/>
            <person name="Blanco-Fernandez C."/>
            <person name="Garcia-Vazquez E."/>
            <person name="Machado-Schiaffino G."/>
        </authorList>
    </citation>
    <scope>NUCLEOTIDE SEQUENCE</scope>
    <source>
        <strain evidence="2">C29</strain>
        <tissue evidence="2">Fin</tissue>
    </source>
</reference>